<evidence type="ECO:0000313" key="2">
    <source>
        <dbReference type="EMBL" id="AQP52001.1"/>
    </source>
</evidence>
<protein>
    <recommendedName>
        <fullName evidence="4">DUF2188 domain-containing protein</fullName>
    </recommendedName>
</protein>
<evidence type="ECO:0000313" key="3">
    <source>
        <dbReference type="Proteomes" id="UP000188235"/>
    </source>
</evidence>
<sequence length="81" mass="8856">MSNDNRRHVTQNDDGSWRVAKPDAQRASGNFDTQKDAIAASDRIVRNAGGGETVIHGRDGKIRDSKTIAPGNDPFPPRDKK</sequence>
<name>A0A1Q2D157_9ACTN</name>
<proteinExistence type="predicted"/>
<dbReference type="KEGG" id="tfa:BW733_15405"/>
<feature type="region of interest" description="Disordered" evidence="1">
    <location>
        <begin position="50"/>
        <end position="81"/>
    </location>
</feature>
<dbReference type="STRING" id="399497.BW733_15405"/>
<accession>A0A1Q2D157</accession>
<feature type="compositionally biased region" description="Basic and acidic residues" evidence="1">
    <location>
        <begin position="1"/>
        <end position="11"/>
    </location>
</feature>
<dbReference type="InterPro" id="IPR018691">
    <property type="entry name" value="DUF2188"/>
</dbReference>
<gene>
    <name evidence="2" type="ORF">BW733_15405</name>
</gene>
<keyword evidence="3" id="KW-1185">Reference proteome</keyword>
<dbReference type="OrthoDB" id="5194813at2"/>
<dbReference type="Proteomes" id="UP000188235">
    <property type="component" value="Chromosome"/>
</dbReference>
<reference evidence="2 3" key="1">
    <citation type="journal article" date="2008" name="Int. J. Syst. Evol. Microbiol.">
        <title>Tessaracoccus flavescens sp. nov., isolated from marine sediment.</title>
        <authorList>
            <person name="Lee D.W."/>
            <person name="Lee S.D."/>
        </authorList>
    </citation>
    <scope>NUCLEOTIDE SEQUENCE [LARGE SCALE GENOMIC DNA]</scope>
    <source>
        <strain evidence="2 3">SST-39T</strain>
    </source>
</reference>
<organism evidence="2 3">
    <name type="scientific">Tessaracoccus flavescens</name>
    <dbReference type="NCBI Taxonomy" id="399497"/>
    <lineage>
        <taxon>Bacteria</taxon>
        <taxon>Bacillati</taxon>
        <taxon>Actinomycetota</taxon>
        <taxon>Actinomycetes</taxon>
        <taxon>Propionibacteriales</taxon>
        <taxon>Propionibacteriaceae</taxon>
        <taxon>Tessaracoccus</taxon>
    </lineage>
</organism>
<dbReference type="AlphaFoldDB" id="A0A1Q2D157"/>
<evidence type="ECO:0000256" key="1">
    <source>
        <dbReference type="SAM" id="MobiDB-lite"/>
    </source>
</evidence>
<dbReference type="EMBL" id="CP019607">
    <property type="protein sequence ID" value="AQP52001.1"/>
    <property type="molecule type" value="Genomic_DNA"/>
</dbReference>
<feature type="region of interest" description="Disordered" evidence="1">
    <location>
        <begin position="1"/>
        <end position="35"/>
    </location>
</feature>
<dbReference type="RefSeq" id="WP_077351795.1">
    <property type="nucleotide sequence ID" value="NZ_CP019607.1"/>
</dbReference>
<dbReference type="Pfam" id="PF09954">
    <property type="entry name" value="DUF2188"/>
    <property type="match status" value="1"/>
</dbReference>
<feature type="compositionally biased region" description="Basic and acidic residues" evidence="1">
    <location>
        <begin position="55"/>
        <end position="66"/>
    </location>
</feature>
<evidence type="ECO:0008006" key="4">
    <source>
        <dbReference type="Google" id="ProtNLM"/>
    </source>
</evidence>